<dbReference type="CDD" id="cd06171">
    <property type="entry name" value="Sigma70_r4"/>
    <property type="match status" value="1"/>
</dbReference>
<reference evidence="8 9" key="1">
    <citation type="journal article" date="2014" name="BMC Genomics">
        <title>Comparison of environmental and isolate Sulfobacillus genomes reveals diverse carbon, sulfur, nitrogen, and hydrogen metabolisms.</title>
        <authorList>
            <person name="Justice N.B."/>
            <person name="Norman A."/>
            <person name="Brown C.T."/>
            <person name="Singh A."/>
            <person name="Thomas B.C."/>
            <person name="Banfield J.F."/>
        </authorList>
    </citation>
    <scope>NUCLEOTIDE SEQUENCE [LARGE SCALE GENOMIC DNA]</scope>
    <source>
        <strain evidence="8">AMDSBA4</strain>
    </source>
</reference>
<sequence length="231" mass="27340">MFVNPRLPKIFLCVLQRDHGSSRFTYVTQSRNGRTTAMNSSKSQIVMMQHREQERSPHILVPTAPEEVAWIQPWIEKWGDTVARFVLWHTHDRDMAQDIAQETFWRLHQWHERHPHKTVHSGWLFTTARHLIIDARRKNRDSPNSQHVEEVRSNDPEMEQQVVQRLAVEGVLMHLAPLDQECLWLFYYQSLSVAEISAIVGISETGVRTRLHRARHRFAQVWKEVNDEPFE</sequence>
<evidence type="ECO:0000259" key="7">
    <source>
        <dbReference type="Pfam" id="PF08281"/>
    </source>
</evidence>
<dbReference type="SUPFAM" id="SSF88659">
    <property type="entry name" value="Sigma3 and sigma4 domains of RNA polymerase sigma factors"/>
    <property type="match status" value="1"/>
</dbReference>
<dbReference type="SUPFAM" id="SSF88946">
    <property type="entry name" value="Sigma2 domain of RNA polymerase sigma factors"/>
    <property type="match status" value="1"/>
</dbReference>
<dbReference type="InterPro" id="IPR036388">
    <property type="entry name" value="WH-like_DNA-bd_sf"/>
</dbReference>
<keyword evidence="2" id="KW-0805">Transcription regulation</keyword>
<protein>
    <recommendedName>
        <fullName evidence="10">Sigma-70 family RNA polymerase sigma factor</fullName>
    </recommendedName>
</protein>
<dbReference type="InterPro" id="IPR039425">
    <property type="entry name" value="RNA_pol_sigma-70-like"/>
</dbReference>
<comment type="caution">
    <text evidence="8">The sequence shown here is derived from an EMBL/GenBank/DDBJ whole genome shotgun (WGS) entry which is preliminary data.</text>
</comment>
<dbReference type="InterPro" id="IPR007627">
    <property type="entry name" value="RNA_pol_sigma70_r2"/>
</dbReference>
<proteinExistence type="inferred from homology"/>
<evidence type="ECO:0000256" key="1">
    <source>
        <dbReference type="ARBA" id="ARBA00010641"/>
    </source>
</evidence>
<evidence type="ECO:0000256" key="2">
    <source>
        <dbReference type="ARBA" id="ARBA00023015"/>
    </source>
</evidence>
<dbReference type="EMBL" id="PXYW01000014">
    <property type="protein sequence ID" value="PSR33986.1"/>
    <property type="molecule type" value="Genomic_DNA"/>
</dbReference>
<dbReference type="Proteomes" id="UP000242972">
    <property type="component" value="Unassembled WGS sequence"/>
</dbReference>
<dbReference type="PANTHER" id="PTHR43133:SF52">
    <property type="entry name" value="ECF RNA POLYMERASE SIGMA FACTOR SIGL"/>
    <property type="match status" value="1"/>
</dbReference>
<gene>
    <name evidence="8" type="ORF">C7B46_07695</name>
</gene>
<dbReference type="InterPro" id="IPR013324">
    <property type="entry name" value="RNA_pol_sigma_r3/r4-like"/>
</dbReference>
<evidence type="ECO:0000256" key="3">
    <source>
        <dbReference type="ARBA" id="ARBA00023082"/>
    </source>
</evidence>
<dbReference type="NCBIfam" id="TIGR02937">
    <property type="entry name" value="sigma70-ECF"/>
    <property type="match status" value="1"/>
</dbReference>
<feature type="domain" description="RNA polymerase sigma factor 70 region 4 type 2" evidence="7">
    <location>
        <begin position="167"/>
        <end position="215"/>
    </location>
</feature>
<dbReference type="Gene3D" id="1.10.1740.10">
    <property type="match status" value="1"/>
</dbReference>
<keyword evidence="5" id="KW-0804">Transcription</keyword>
<dbReference type="InterPro" id="IPR014284">
    <property type="entry name" value="RNA_pol_sigma-70_dom"/>
</dbReference>
<dbReference type="InterPro" id="IPR013325">
    <property type="entry name" value="RNA_pol_sigma_r2"/>
</dbReference>
<evidence type="ECO:0008006" key="10">
    <source>
        <dbReference type="Google" id="ProtNLM"/>
    </source>
</evidence>
<dbReference type="GO" id="GO:0016987">
    <property type="term" value="F:sigma factor activity"/>
    <property type="evidence" value="ECO:0007669"/>
    <property type="project" value="UniProtKB-KW"/>
</dbReference>
<comment type="similarity">
    <text evidence="1">Belongs to the sigma-70 factor family. ECF subfamily.</text>
</comment>
<evidence type="ECO:0000256" key="5">
    <source>
        <dbReference type="ARBA" id="ARBA00023163"/>
    </source>
</evidence>
<accession>A0A2T2XHP5</accession>
<keyword evidence="3" id="KW-0731">Sigma factor</keyword>
<evidence type="ECO:0000313" key="9">
    <source>
        <dbReference type="Proteomes" id="UP000242972"/>
    </source>
</evidence>
<dbReference type="Pfam" id="PF08281">
    <property type="entry name" value="Sigma70_r4_2"/>
    <property type="match status" value="1"/>
</dbReference>
<dbReference type="Pfam" id="PF04542">
    <property type="entry name" value="Sigma70_r2"/>
    <property type="match status" value="1"/>
</dbReference>
<evidence type="ECO:0000256" key="4">
    <source>
        <dbReference type="ARBA" id="ARBA00023125"/>
    </source>
</evidence>
<name>A0A2T2XHP5_9FIRM</name>
<organism evidence="8 9">
    <name type="scientific">Sulfobacillus benefaciens</name>
    <dbReference type="NCBI Taxonomy" id="453960"/>
    <lineage>
        <taxon>Bacteria</taxon>
        <taxon>Bacillati</taxon>
        <taxon>Bacillota</taxon>
        <taxon>Clostridia</taxon>
        <taxon>Eubacteriales</taxon>
        <taxon>Clostridiales Family XVII. Incertae Sedis</taxon>
        <taxon>Sulfobacillus</taxon>
    </lineage>
</organism>
<keyword evidence="4" id="KW-0238">DNA-binding</keyword>
<dbReference type="Gene3D" id="1.10.10.10">
    <property type="entry name" value="Winged helix-like DNA-binding domain superfamily/Winged helix DNA-binding domain"/>
    <property type="match status" value="1"/>
</dbReference>
<dbReference type="GO" id="GO:0003677">
    <property type="term" value="F:DNA binding"/>
    <property type="evidence" value="ECO:0007669"/>
    <property type="project" value="UniProtKB-KW"/>
</dbReference>
<dbReference type="InterPro" id="IPR013249">
    <property type="entry name" value="RNA_pol_sigma70_r4_t2"/>
</dbReference>
<dbReference type="PANTHER" id="PTHR43133">
    <property type="entry name" value="RNA POLYMERASE ECF-TYPE SIGMA FACTO"/>
    <property type="match status" value="1"/>
</dbReference>
<dbReference type="AlphaFoldDB" id="A0A2T2XHP5"/>
<evidence type="ECO:0000313" key="8">
    <source>
        <dbReference type="EMBL" id="PSR33986.1"/>
    </source>
</evidence>
<dbReference type="GO" id="GO:0006352">
    <property type="term" value="P:DNA-templated transcription initiation"/>
    <property type="evidence" value="ECO:0007669"/>
    <property type="project" value="InterPro"/>
</dbReference>
<feature type="domain" description="RNA polymerase sigma-70 region 2" evidence="6">
    <location>
        <begin position="75"/>
        <end position="140"/>
    </location>
</feature>
<evidence type="ECO:0000259" key="6">
    <source>
        <dbReference type="Pfam" id="PF04542"/>
    </source>
</evidence>